<evidence type="ECO:0000313" key="2">
    <source>
        <dbReference type="Proteomes" id="UP000176404"/>
    </source>
</evidence>
<dbReference type="AlphaFoldDB" id="A0A1F8B929"/>
<reference evidence="1 2" key="1">
    <citation type="journal article" date="2016" name="Nat. Commun.">
        <title>Thousands of microbial genomes shed light on interconnected biogeochemical processes in an aquifer system.</title>
        <authorList>
            <person name="Anantharaman K."/>
            <person name="Brown C.T."/>
            <person name="Hug L.A."/>
            <person name="Sharon I."/>
            <person name="Castelle C.J."/>
            <person name="Probst A.J."/>
            <person name="Thomas B.C."/>
            <person name="Singh A."/>
            <person name="Wilkins M.J."/>
            <person name="Karaoz U."/>
            <person name="Brodie E.L."/>
            <person name="Williams K.H."/>
            <person name="Hubbard S.S."/>
            <person name="Banfield J.F."/>
        </authorList>
    </citation>
    <scope>NUCLEOTIDE SEQUENCE [LARGE SCALE GENOMIC DNA]</scope>
</reference>
<dbReference type="Proteomes" id="UP000176404">
    <property type="component" value="Unassembled WGS sequence"/>
</dbReference>
<comment type="caution">
    <text evidence="1">The sequence shown here is derived from an EMBL/GenBank/DDBJ whole genome shotgun (WGS) entry which is preliminary data.</text>
</comment>
<gene>
    <name evidence="1" type="ORF">A2892_00730</name>
</gene>
<proteinExistence type="predicted"/>
<dbReference type="EMBL" id="MGHD01000004">
    <property type="protein sequence ID" value="OGM60531.1"/>
    <property type="molecule type" value="Genomic_DNA"/>
</dbReference>
<name>A0A1F8B929_9BACT</name>
<organism evidence="1 2">
    <name type="scientific">Candidatus Woesebacteria bacterium RIFCSPLOWO2_01_FULL_39_10b</name>
    <dbReference type="NCBI Taxonomy" id="1802517"/>
    <lineage>
        <taxon>Bacteria</taxon>
        <taxon>Candidatus Woeseibacteriota</taxon>
    </lineage>
</organism>
<dbReference type="STRING" id="1802517.A2892_00730"/>
<protein>
    <recommendedName>
        <fullName evidence="3">NlpC/P60 domain-containing protein</fullName>
    </recommendedName>
</protein>
<evidence type="ECO:0008006" key="3">
    <source>
        <dbReference type="Google" id="ProtNLM"/>
    </source>
</evidence>
<evidence type="ECO:0000313" key="1">
    <source>
        <dbReference type="EMBL" id="OGM60531.1"/>
    </source>
</evidence>
<sequence length="151" mass="17051">MKVAGLGIDCSGFVYQTLKYAFDRVGYPEMLEDSVEWPDTLGQRNEYRASIKSFTGGASRIIQPFETQSMDIIVIKSPTGEKYSHMALVLKENEGLRVTQSVIGQVPTGVHVSSLRIENSLPQFGFRPNLTEPWEELYGAGRLEFRRLEVF</sequence>
<accession>A0A1F8B929</accession>